<feature type="domain" description="Cupin type-2" evidence="1">
    <location>
        <begin position="32"/>
        <end position="82"/>
    </location>
</feature>
<evidence type="ECO:0000313" key="2">
    <source>
        <dbReference type="EMBL" id="RKQ63657.1"/>
    </source>
</evidence>
<evidence type="ECO:0000259" key="1">
    <source>
        <dbReference type="Pfam" id="PF07883"/>
    </source>
</evidence>
<dbReference type="AlphaFoldDB" id="A0A420W8M5"/>
<dbReference type="Gene3D" id="2.60.120.10">
    <property type="entry name" value="Jelly Rolls"/>
    <property type="match status" value="1"/>
</dbReference>
<dbReference type="Proteomes" id="UP000280881">
    <property type="component" value="Unassembled WGS sequence"/>
</dbReference>
<dbReference type="SUPFAM" id="SSF51182">
    <property type="entry name" value="RmlC-like cupins"/>
    <property type="match status" value="1"/>
</dbReference>
<proteinExistence type="predicted"/>
<comment type="caution">
    <text evidence="2">The sequence shown here is derived from an EMBL/GenBank/DDBJ whole genome shotgun (WGS) entry which is preliminary data.</text>
</comment>
<dbReference type="EMBL" id="RBIE01000001">
    <property type="protein sequence ID" value="RKQ63657.1"/>
    <property type="molecule type" value="Genomic_DNA"/>
</dbReference>
<name>A0A420W8M5_9BACT</name>
<gene>
    <name evidence="2" type="ORF">C7457_0533</name>
</gene>
<dbReference type="InterPro" id="IPR011051">
    <property type="entry name" value="RmlC_Cupin_sf"/>
</dbReference>
<dbReference type="RefSeq" id="WP_121169899.1">
    <property type="nucleotide sequence ID" value="NZ_RBIE01000001.1"/>
</dbReference>
<sequence length="96" mass="11005">MVERTGVSDKGEVFKRLQEEGYTNLYVWSDFPGTYYDWHTHPFNEVRWVLEGEITIGTEREVVTLRAGDRLDVPAGTRHWAKVGKDGVIYVCGSKV</sequence>
<dbReference type="OrthoDB" id="9796642at2"/>
<reference evidence="2 3" key="1">
    <citation type="submission" date="2018-10" db="EMBL/GenBank/DDBJ databases">
        <title>Genomic Encyclopedia of Type Strains, Phase IV (KMG-IV): sequencing the most valuable type-strain genomes for metagenomic binning, comparative biology and taxonomic classification.</title>
        <authorList>
            <person name="Goeker M."/>
        </authorList>
    </citation>
    <scope>NUCLEOTIDE SEQUENCE [LARGE SCALE GENOMIC DNA]</scope>
    <source>
        <strain evidence="2 3">DSM 15521</strain>
    </source>
</reference>
<dbReference type="Pfam" id="PF07883">
    <property type="entry name" value="Cupin_2"/>
    <property type="match status" value="1"/>
</dbReference>
<evidence type="ECO:0000313" key="3">
    <source>
        <dbReference type="Proteomes" id="UP000280881"/>
    </source>
</evidence>
<organism evidence="2 3">
    <name type="scientific">Thermovibrio guaymasensis</name>
    <dbReference type="NCBI Taxonomy" id="240167"/>
    <lineage>
        <taxon>Bacteria</taxon>
        <taxon>Pseudomonadati</taxon>
        <taxon>Aquificota</taxon>
        <taxon>Aquificia</taxon>
        <taxon>Desulfurobacteriales</taxon>
        <taxon>Desulfurobacteriaceae</taxon>
        <taxon>Thermovibrio</taxon>
    </lineage>
</organism>
<keyword evidence="3" id="KW-1185">Reference proteome</keyword>
<protein>
    <recommendedName>
        <fullName evidence="1">Cupin type-2 domain-containing protein</fullName>
    </recommendedName>
</protein>
<accession>A0A420W8M5</accession>
<dbReference type="InterPro" id="IPR014710">
    <property type="entry name" value="RmlC-like_jellyroll"/>
</dbReference>
<dbReference type="InterPro" id="IPR013096">
    <property type="entry name" value="Cupin_2"/>
</dbReference>